<dbReference type="EMBL" id="WBSL01000001">
    <property type="protein sequence ID" value="MPY65652.1"/>
    <property type="molecule type" value="Genomic_DNA"/>
</dbReference>
<sequence length="376" mass="39961">MPTDPVTSLEETLDLIEQEALNAAEVDWTRVRAECRALAASAQTPADTYPALRHALSALNDHHSHLRLPDAGTTHRGLLGVYYTRGVVAFVFPGSPAALSDIRPGDRIQRVQGKPVGDGVNDGLPPNLVVTLEVERAGKRRVLALTRTEVPVVPPEPQGHLAAPGVGLVTLPDCDLEGLLADGTPYEERVRGLLLDLAAQGANRWVVDLRRNLGGNMWPMLAGIGPLTGEGELGAFVGRAERWSWRYEGGAALVGEEVMRRVNGPVLPALSGDRPVAVLTSPLTASSGEILALSFVGRQGTRLFGEPTRGLTTSNALYDLPGGAALLLTTAQDADRTGQVYTGPIQPSVTLLTDWAEFQTPQDPVLNAALAWLADS</sequence>
<dbReference type="SMART" id="SM00245">
    <property type="entry name" value="TSPc"/>
    <property type="match status" value="1"/>
</dbReference>
<accession>A0A7X1TQW2</accession>
<dbReference type="Pfam" id="PF03572">
    <property type="entry name" value="Peptidase_S41"/>
    <property type="match status" value="1"/>
</dbReference>
<evidence type="ECO:0000313" key="2">
    <source>
        <dbReference type="EMBL" id="MPY65652.1"/>
    </source>
</evidence>
<dbReference type="RefSeq" id="WP_152868768.1">
    <property type="nucleotide sequence ID" value="NZ_WBSL01000001.1"/>
</dbReference>
<dbReference type="InterPro" id="IPR036034">
    <property type="entry name" value="PDZ_sf"/>
</dbReference>
<name>A0A7X1TQW2_9DEIO</name>
<keyword evidence="3" id="KW-1185">Reference proteome</keyword>
<dbReference type="Gene3D" id="3.90.226.10">
    <property type="entry name" value="2-enoyl-CoA Hydratase, Chain A, domain 1"/>
    <property type="match status" value="1"/>
</dbReference>
<dbReference type="Proteomes" id="UP000484842">
    <property type="component" value="Unassembled WGS sequence"/>
</dbReference>
<reference evidence="2 3" key="1">
    <citation type="submission" date="2019-10" db="EMBL/GenBank/DDBJ databases">
        <title>Deinococcus sp. isolated from soil.</title>
        <authorList>
            <person name="Li Y."/>
            <person name="Wang J."/>
        </authorList>
    </citation>
    <scope>NUCLEOTIDE SEQUENCE [LARGE SCALE GENOMIC DNA]</scope>
    <source>
        <strain evidence="2 3">SDU3-2</strain>
    </source>
</reference>
<dbReference type="PANTHER" id="PTHR32060">
    <property type="entry name" value="TAIL-SPECIFIC PROTEASE"/>
    <property type="match status" value="1"/>
</dbReference>
<dbReference type="InterPro" id="IPR005151">
    <property type="entry name" value="Tail-specific_protease"/>
</dbReference>
<dbReference type="SMART" id="SM00228">
    <property type="entry name" value="PDZ"/>
    <property type="match status" value="1"/>
</dbReference>
<organism evidence="2 3">
    <name type="scientific">Deinococcus terrestris</name>
    <dbReference type="NCBI Taxonomy" id="2651870"/>
    <lineage>
        <taxon>Bacteria</taxon>
        <taxon>Thermotogati</taxon>
        <taxon>Deinococcota</taxon>
        <taxon>Deinococci</taxon>
        <taxon>Deinococcales</taxon>
        <taxon>Deinococcaceae</taxon>
        <taxon>Deinococcus</taxon>
    </lineage>
</organism>
<evidence type="ECO:0000259" key="1">
    <source>
        <dbReference type="PROSITE" id="PS50106"/>
    </source>
</evidence>
<dbReference type="InterPro" id="IPR001478">
    <property type="entry name" value="PDZ"/>
</dbReference>
<dbReference type="GO" id="GO:0006508">
    <property type="term" value="P:proteolysis"/>
    <property type="evidence" value="ECO:0007669"/>
    <property type="project" value="InterPro"/>
</dbReference>
<dbReference type="Gene3D" id="2.30.42.10">
    <property type="match status" value="1"/>
</dbReference>
<dbReference type="GO" id="GO:0008236">
    <property type="term" value="F:serine-type peptidase activity"/>
    <property type="evidence" value="ECO:0007669"/>
    <property type="project" value="InterPro"/>
</dbReference>
<protein>
    <recommendedName>
        <fullName evidence="1">PDZ domain-containing protein</fullName>
    </recommendedName>
</protein>
<dbReference type="GO" id="GO:0030288">
    <property type="term" value="C:outer membrane-bounded periplasmic space"/>
    <property type="evidence" value="ECO:0007669"/>
    <property type="project" value="TreeGrafter"/>
</dbReference>
<proteinExistence type="predicted"/>
<evidence type="ECO:0000313" key="3">
    <source>
        <dbReference type="Proteomes" id="UP000484842"/>
    </source>
</evidence>
<dbReference type="SUPFAM" id="SSF50156">
    <property type="entry name" value="PDZ domain-like"/>
    <property type="match status" value="1"/>
</dbReference>
<dbReference type="PANTHER" id="PTHR32060:SF30">
    <property type="entry name" value="CARBOXY-TERMINAL PROCESSING PROTEASE CTPA"/>
    <property type="match status" value="1"/>
</dbReference>
<dbReference type="SUPFAM" id="SSF52096">
    <property type="entry name" value="ClpP/crotonase"/>
    <property type="match status" value="1"/>
</dbReference>
<dbReference type="AlphaFoldDB" id="A0A7X1TQW2"/>
<dbReference type="PROSITE" id="PS50106">
    <property type="entry name" value="PDZ"/>
    <property type="match status" value="1"/>
</dbReference>
<comment type="caution">
    <text evidence="2">The sequence shown here is derived from an EMBL/GenBank/DDBJ whole genome shotgun (WGS) entry which is preliminary data.</text>
</comment>
<dbReference type="GO" id="GO:0007165">
    <property type="term" value="P:signal transduction"/>
    <property type="evidence" value="ECO:0007669"/>
    <property type="project" value="TreeGrafter"/>
</dbReference>
<dbReference type="GO" id="GO:0004175">
    <property type="term" value="F:endopeptidase activity"/>
    <property type="evidence" value="ECO:0007669"/>
    <property type="project" value="TreeGrafter"/>
</dbReference>
<feature type="domain" description="PDZ" evidence="1">
    <location>
        <begin position="76"/>
        <end position="116"/>
    </location>
</feature>
<gene>
    <name evidence="2" type="ORF">F8S09_02940</name>
</gene>
<dbReference type="InterPro" id="IPR029045">
    <property type="entry name" value="ClpP/crotonase-like_dom_sf"/>
</dbReference>
<dbReference type="Gene3D" id="3.30.750.44">
    <property type="match status" value="1"/>
</dbReference>